<accession>A0A2Z6RW85</accession>
<comment type="catalytic activity">
    <reaction evidence="4">
        <text>Couples ATP hydrolysis with the unwinding of duplex DNA by translocating in the 3'-5' direction.</text>
        <dbReference type="EC" id="5.6.2.4"/>
    </reaction>
</comment>
<dbReference type="AlphaFoldDB" id="A0A2Z6RW85"/>
<dbReference type="GO" id="GO:0005694">
    <property type="term" value="C:chromosome"/>
    <property type="evidence" value="ECO:0007669"/>
    <property type="project" value="TreeGrafter"/>
</dbReference>
<name>A0A2Z6RW85_9GLOM</name>
<dbReference type="Proteomes" id="UP000247702">
    <property type="component" value="Unassembled WGS sequence"/>
</dbReference>
<dbReference type="PANTHER" id="PTHR13710:SF105">
    <property type="entry name" value="ATP-DEPENDENT DNA HELICASE Q1"/>
    <property type="match status" value="1"/>
</dbReference>
<evidence type="ECO:0000256" key="4">
    <source>
        <dbReference type="ARBA" id="ARBA00034617"/>
    </source>
</evidence>
<dbReference type="GO" id="GO:0009378">
    <property type="term" value="F:four-way junction helicase activity"/>
    <property type="evidence" value="ECO:0007669"/>
    <property type="project" value="TreeGrafter"/>
</dbReference>
<comment type="caution">
    <text evidence="7">The sequence shown here is derived from an EMBL/GenBank/DDBJ whole genome shotgun (WGS) entry which is preliminary data.</text>
</comment>
<dbReference type="SUPFAM" id="SSF52540">
    <property type="entry name" value="P-loop containing nucleoside triphosphate hydrolases"/>
    <property type="match status" value="1"/>
</dbReference>
<dbReference type="GO" id="GO:0006310">
    <property type="term" value="P:DNA recombination"/>
    <property type="evidence" value="ECO:0007669"/>
    <property type="project" value="TreeGrafter"/>
</dbReference>
<dbReference type="EC" id="5.6.2.4" evidence="5"/>
<comment type="similarity">
    <text evidence="1">Belongs to the helicase family. RecQ subfamily.</text>
</comment>
<dbReference type="GO" id="GO:0003677">
    <property type="term" value="F:DNA binding"/>
    <property type="evidence" value="ECO:0007669"/>
    <property type="project" value="UniProtKB-KW"/>
</dbReference>
<keyword evidence="8" id="KW-1185">Reference proteome</keyword>
<evidence type="ECO:0000256" key="1">
    <source>
        <dbReference type="ARBA" id="ARBA00005446"/>
    </source>
</evidence>
<evidence type="ECO:0000256" key="2">
    <source>
        <dbReference type="ARBA" id="ARBA00023125"/>
    </source>
</evidence>
<feature type="domain" description="DEAD/DEAH-box helicase" evidence="6">
    <location>
        <begin position="157"/>
        <end position="222"/>
    </location>
</feature>
<evidence type="ECO:0000256" key="5">
    <source>
        <dbReference type="ARBA" id="ARBA00034808"/>
    </source>
</evidence>
<dbReference type="GO" id="GO:0006281">
    <property type="term" value="P:DNA repair"/>
    <property type="evidence" value="ECO:0007669"/>
    <property type="project" value="TreeGrafter"/>
</dbReference>
<evidence type="ECO:0000313" key="8">
    <source>
        <dbReference type="Proteomes" id="UP000247702"/>
    </source>
</evidence>
<dbReference type="GO" id="GO:0005737">
    <property type="term" value="C:cytoplasm"/>
    <property type="evidence" value="ECO:0007669"/>
    <property type="project" value="TreeGrafter"/>
</dbReference>
<dbReference type="Pfam" id="PF00270">
    <property type="entry name" value="DEAD"/>
    <property type="match status" value="1"/>
</dbReference>
<dbReference type="Gene3D" id="3.40.50.300">
    <property type="entry name" value="P-loop containing nucleotide triphosphate hydrolases"/>
    <property type="match status" value="1"/>
</dbReference>
<sequence length="233" mass="26545">MGFLKENHKANSKQIEHAVLIRILEKVVPILEETDMLLDIVVDEDLDSNKTLRESLVLYEQKACIILESKTFYPFFADLIYKYHDISNKCIDCQSFSKQFSNGYCKICNLWNCLRFTQKIPETKLRAADNKLLISNQASDLNQILKQVFGFLNFCEGQYEAICLFLENKDTLVVLRTGGGKTLCFAMAALTSIHLIIVFTPLKALIDDHVNNFVYMGIPAAGLYISTGQSFKY</sequence>
<evidence type="ECO:0000259" key="6">
    <source>
        <dbReference type="Pfam" id="PF00270"/>
    </source>
</evidence>
<dbReference type="STRING" id="94130.A0A2Z6RW85"/>
<gene>
    <name evidence="7" type="ORF">RclHR1_04100006</name>
</gene>
<evidence type="ECO:0000256" key="3">
    <source>
        <dbReference type="ARBA" id="ARBA00023235"/>
    </source>
</evidence>
<organism evidence="7 8">
    <name type="scientific">Rhizophagus clarus</name>
    <dbReference type="NCBI Taxonomy" id="94130"/>
    <lineage>
        <taxon>Eukaryota</taxon>
        <taxon>Fungi</taxon>
        <taxon>Fungi incertae sedis</taxon>
        <taxon>Mucoromycota</taxon>
        <taxon>Glomeromycotina</taxon>
        <taxon>Glomeromycetes</taxon>
        <taxon>Glomerales</taxon>
        <taxon>Glomeraceae</taxon>
        <taxon>Rhizophagus</taxon>
    </lineage>
</organism>
<dbReference type="GO" id="GO:0043138">
    <property type="term" value="F:3'-5' DNA helicase activity"/>
    <property type="evidence" value="ECO:0007669"/>
    <property type="project" value="UniProtKB-EC"/>
</dbReference>
<keyword evidence="2" id="KW-0238">DNA-binding</keyword>
<dbReference type="PANTHER" id="PTHR13710">
    <property type="entry name" value="DNA HELICASE RECQ FAMILY MEMBER"/>
    <property type="match status" value="1"/>
</dbReference>
<reference evidence="7 8" key="1">
    <citation type="submission" date="2017-11" db="EMBL/GenBank/DDBJ databases">
        <title>The genome of Rhizophagus clarus HR1 reveals common genetic basis of auxotrophy among arbuscular mycorrhizal fungi.</title>
        <authorList>
            <person name="Kobayashi Y."/>
        </authorList>
    </citation>
    <scope>NUCLEOTIDE SEQUENCE [LARGE SCALE GENOMIC DNA]</scope>
    <source>
        <strain evidence="7 8">HR1</strain>
    </source>
</reference>
<keyword evidence="3" id="KW-0413">Isomerase</keyword>
<dbReference type="EMBL" id="BEXD01003447">
    <property type="protein sequence ID" value="GBC01230.1"/>
    <property type="molecule type" value="Genomic_DNA"/>
</dbReference>
<dbReference type="GO" id="GO:0005524">
    <property type="term" value="F:ATP binding"/>
    <property type="evidence" value="ECO:0007669"/>
    <property type="project" value="InterPro"/>
</dbReference>
<dbReference type="InterPro" id="IPR011545">
    <property type="entry name" value="DEAD/DEAH_box_helicase_dom"/>
</dbReference>
<dbReference type="InterPro" id="IPR027417">
    <property type="entry name" value="P-loop_NTPase"/>
</dbReference>
<evidence type="ECO:0000313" key="7">
    <source>
        <dbReference type="EMBL" id="GBC01230.1"/>
    </source>
</evidence>
<proteinExistence type="inferred from homology"/>
<protein>
    <recommendedName>
        <fullName evidence="5">DNA 3'-5' helicase</fullName>
        <ecNumber evidence="5">5.6.2.4</ecNumber>
    </recommendedName>
</protein>